<dbReference type="GO" id="GO:0006310">
    <property type="term" value="P:DNA recombination"/>
    <property type="evidence" value="ECO:0007669"/>
    <property type="project" value="UniProtKB-KW"/>
</dbReference>
<dbReference type="PROSITE" id="PS51898">
    <property type="entry name" value="TYR_RECOMBINASE"/>
    <property type="match status" value="1"/>
</dbReference>
<name>A0A951PMX2_9CYAN</name>
<reference evidence="4" key="1">
    <citation type="submission" date="2021-05" db="EMBL/GenBank/DDBJ databases">
        <authorList>
            <person name="Pietrasiak N."/>
            <person name="Ward R."/>
            <person name="Stajich J.E."/>
            <person name="Kurbessoian T."/>
        </authorList>
    </citation>
    <scope>NUCLEOTIDE SEQUENCE</scope>
    <source>
        <strain evidence="4">CPER-KK1</strain>
    </source>
</reference>
<keyword evidence="1" id="KW-0233">DNA recombination</keyword>
<dbReference type="Proteomes" id="UP000753908">
    <property type="component" value="Unassembled WGS sequence"/>
</dbReference>
<reference evidence="4" key="2">
    <citation type="journal article" date="2022" name="Microbiol. Resour. Announc.">
        <title>Metagenome Sequencing to Explore Phylogenomics of Terrestrial Cyanobacteria.</title>
        <authorList>
            <person name="Ward R.D."/>
            <person name="Stajich J.E."/>
            <person name="Johansen J.R."/>
            <person name="Huntemann M."/>
            <person name="Clum A."/>
            <person name="Foster B."/>
            <person name="Foster B."/>
            <person name="Roux S."/>
            <person name="Palaniappan K."/>
            <person name="Varghese N."/>
            <person name="Mukherjee S."/>
            <person name="Reddy T.B.K."/>
            <person name="Daum C."/>
            <person name="Copeland A."/>
            <person name="Chen I.A."/>
            <person name="Ivanova N.N."/>
            <person name="Kyrpides N.C."/>
            <person name="Shapiro N."/>
            <person name="Eloe-Fadrosh E.A."/>
            <person name="Pietrasiak N."/>
        </authorList>
    </citation>
    <scope>NUCLEOTIDE SEQUENCE</scope>
    <source>
        <strain evidence="4">CPER-KK1</strain>
    </source>
</reference>
<comment type="caution">
    <text evidence="4">The sequence shown here is derived from an EMBL/GenBank/DDBJ whole genome shotgun (WGS) entry which is preliminary data.</text>
</comment>
<evidence type="ECO:0000313" key="4">
    <source>
        <dbReference type="EMBL" id="MBW4546955.1"/>
    </source>
</evidence>
<feature type="compositionally biased region" description="Polar residues" evidence="2">
    <location>
        <begin position="1"/>
        <end position="13"/>
    </location>
</feature>
<dbReference type="CDD" id="cd00397">
    <property type="entry name" value="DNA_BRE_C"/>
    <property type="match status" value="1"/>
</dbReference>
<dbReference type="Pfam" id="PF00589">
    <property type="entry name" value="Phage_integrase"/>
    <property type="match status" value="1"/>
</dbReference>
<organism evidence="4 5">
    <name type="scientific">Symplocastrum torsivum CPER-KK1</name>
    <dbReference type="NCBI Taxonomy" id="450513"/>
    <lineage>
        <taxon>Bacteria</taxon>
        <taxon>Bacillati</taxon>
        <taxon>Cyanobacteriota</taxon>
        <taxon>Cyanophyceae</taxon>
        <taxon>Oscillatoriophycideae</taxon>
        <taxon>Oscillatoriales</taxon>
        <taxon>Microcoleaceae</taxon>
        <taxon>Symplocastrum</taxon>
    </lineage>
</organism>
<sequence>MNPKANSSSIESSHQADFKARRVTGRSQKPSYGLTEAEITPELGQELAEFYRFMTSVGVEAQGVKSIAAVTANNYLTQVRLLFGWMHRHRTPVVPLSHLRVSELFFPSGLRAEEASQEEATCLPMANVEDYLQWLRLEREVAPSYELQVVKALVWVVRFLESVSSHQVSKRGSRRKTSRWEEAVFKELRSLMSDIQAQGKTTPRVANDASKWIDWPEFLNCVKQLKAECTPINKSNQQRSTSAIATSIQRYLIFAFFSAIPVRPSTVRELELGRTLVKRDELWYLELEPKDYKTSETHSKLGEKRVIPIPQWYYPELEAWLFGYEDDEGVWQGYVDALGTRCGWRQVFEPNHNFVFFQKNGKPFTSVTFSSLFKQVAYRLTGKACNPQLIRDMAIAHLMNSGASVEVMESLADLMGHSPQMQQKIYSRHALPQQSTLALDALAAISSKVLE</sequence>
<gene>
    <name evidence="4" type="ORF">KME25_21300</name>
</gene>
<evidence type="ECO:0000313" key="5">
    <source>
        <dbReference type="Proteomes" id="UP000753908"/>
    </source>
</evidence>
<dbReference type="GO" id="GO:0015074">
    <property type="term" value="P:DNA integration"/>
    <property type="evidence" value="ECO:0007669"/>
    <property type="project" value="InterPro"/>
</dbReference>
<dbReference type="EMBL" id="JAHHIF010000033">
    <property type="protein sequence ID" value="MBW4546955.1"/>
    <property type="molecule type" value="Genomic_DNA"/>
</dbReference>
<dbReference type="SUPFAM" id="SSF56349">
    <property type="entry name" value="DNA breaking-rejoining enzymes"/>
    <property type="match status" value="1"/>
</dbReference>
<evidence type="ECO:0000256" key="2">
    <source>
        <dbReference type="SAM" id="MobiDB-lite"/>
    </source>
</evidence>
<proteinExistence type="predicted"/>
<dbReference type="GO" id="GO:0003677">
    <property type="term" value="F:DNA binding"/>
    <property type="evidence" value="ECO:0007669"/>
    <property type="project" value="InterPro"/>
</dbReference>
<feature type="region of interest" description="Disordered" evidence="2">
    <location>
        <begin position="1"/>
        <end position="36"/>
    </location>
</feature>
<accession>A0A951PMX2</accession>
<protein>
    <submittedName>
        <fullName evidence="4">Site-specific integrase</fullName>
    </submittedName>
</protein>
<feature type="domain" description="Tyr recombinase" evidence="3">
    <location>
        <begin position="227"/>
        <end position="440"/>
    </location>
</feature>
<evidence type="ECO:0000259" key="3">
    <source>
        <dbReference type="PROSITE" id="PS51898"/>
    </source>
</evidence>
<dbReference type="InterPro" id="IPR002104">
    <property type="entry name" value="Integrase_catalytic"/>
</dbReference>
<dbReference type="Gene3D" id="1.10.443.10">
    <property type="entry name" value="Intergrase catalytic core"/>
    <property type="match status" value="1"/>
</dbReference>
<dbReference type="InterPro" id="IPR011010">
    <property type="entry name" value="DNA_brk_join_enz"/>
</dbReference>
<dbReference type="InterPro" id="IPR013762">
    <property type="entry name" value="Integrase-like_cat_sf"/>
</dbReference>
<dbReference type="AlphaFoldDB" id="A0A951PMX2"/>
<evidence type="ECO:0000256" key="1">
    <source>
        <dbReference type="ARBA" id="ARBA00023172"/>
    </source>
</evidence>